<feature type="non-terminal residue" evidence="1">
    <location>
        <position position="1"/>
    </location>
</feature>
<sequence length="19" mass="1994">VQCSQGCTDCSAVGHIWTV</sequence>
<name>A0A392T3X9_9FABA</name>
<reference evidence="1 2" key="1">
    <citation type="journal article" date="2018" name="Front. Plant Sci.">
        <title>Red Clover (Trifolium pratense) and Zigzag Clover (T. medium) - A Picture of Genomic Similarities and Differences.</title>
        <authorList>
            <person name="Dluhosova J."/>
            <person name="Istvanek J."/>
            <person name="Nedelnik J."/>
            <person name="Repkova J."/>
        </authorList>
    </citation>
    <scope>NUCLEOTIDE SEQUENCE [LARGE SCALE GENOMIC DNA]</scope>
    <source>
        <strain evidence="2">cv. 10/8</strain>
        <tissue evidence="1">Leaf</tissue>
    </source>
</reference>
<accession>A0A392T3X9</accession>
<keyword evidence="2" id="KW-1185">Reference proteome</keyword>
<organism evidence="1 2">
    <name type="scientific">Trifolium medium</name>
    <dbReference type="NCBI Taxonomy" id="97028"/>
    <lineage>
        <taxon>Eukaryota</taxon>
        <taxon>Viridiplantae</taxon>
        <taxon>Streptophyta</taxon>
        <taxon>Embryophyta</taxon>
        <taxon>Tracheophyta</taxon>
        <taxon>Spermatophyta</taxon>
        <taxon>Magnoliopsida</taxon>
        <taxon>eudicotyledons</taxon>
        <taxon>Gunneridae</taxon>
        <taxon>Pentapetalae</taxon>
        <taxon>rosids</taxon>
        <taxon>fabids</taxon>
        <taxon>Fabales</taxon>
        <taxon>Fabaceae</taxon>
        <taxon>Papilionoideae</taxon>
        <taxon>50 kb inversion clade</taxon>
        <taxon>NPAAA clade</taxon>
        <taxon>Hologalegina</taxon>
        <taxon>IRL clade</taxon>
        <taxon>Trifolieae</taxon>
        <taxon>Trifolium</taxon>
    </lineage>
</organism>
<evidence type="ECO:0000313" key="2">
    <source>
        <dbReference type="Proteomes" id="UP000265520"/>
    </source>
</evidence>
<proteinExistence type="predicted"/>
<dbReference type="EMBL" id="LXQA010489011">
    <property type="protein sequence ID" value="MCI55005.1"/>
    <property type="molecule type" value="Genomic_DNA"/>
</dbReference>
<evidence type="ECO:0000313" key="1">
    <source>
        <dbReference type="EMBL" id="MCI55005.1"/>
    </source>
</evidence>
<protein>
    <submittedName>
        <fullName evidence="1">Uncharacterized protein</fullName>
    </submittedName>
</protein>
<comment type="caution">
    <text evidence="1">The sequence shown here is derived from an EMBL/GenBank/DDBJ whole genome shotgun (WGS) entry which is preliminary data.</text>
</comment>
<dbReference type="Proteomes" id="UP000265520">
    <property type="component" value="Unassembled WGS sequence"/>
</dbReference>
<dbReference type="AlphaFoldDB" id="A0A392T3X9"/>